<dbReference type="AlphaFoldDB" id="A0A9P8TB55"/>
<name>A0A9P8TB55_9ASCO</name>
<dbReference type="OrthoDB" id="3981101at2759"/>
<dbReference type="Proteomes" id="UP000769528">
    <property type="component" value="Unassembled WGS sequence"/>
</dbReference>
<keyword evidence="2" id="KW-1185">Reference proteome</keyword>
<evidence type="ECO:0000313" key="2">
    <source>
        <dbReference type="Proteomes" id="UP000769528"/>
    </source>
</evidence>
<proteinExistence type="predicted"/>
<protein>
    <submittedName>
        <fullName evidence="1">Uncharacterized protein</fullName>
    </submittedName>
</protein>
<organism evidence="1 2">
    <name type="scientific">Wickerhamomyces mucosus</name>
    <dbReference type="NCBI Taxonomy" id="1378264"/>
    <lineage>
        <taxon>Eukaryota</taxon>
        <taxon>Fungi</taxon>
        <taxon>Dikarya</taxon>
        <taxon>Ascomycota</taxon>
        <taxon>Saccharomycotina</taxon>
        <taxon>Saccharomycetes</taxon>
        <taxon>Phaffomycetales</taxon>
        <taxon>Wickerhamomycetaceae</taxon>
        <taxon>Wickerhamomyces</taxon>
    </lineage>
</organism>
<gene>
    <name evidence="1" type="ORF">WICMUC_003916</name>
</gene>
<evidence type="ECO:0000313" key="1">
    <source>
        <dbReference type="EMBL" id="KAH3673083.1"/>
    </source>
</evidence>
<dbReference type="EMBL" id="JAEUBF010001057">
    <property type="protein sequence ID" value="KAH3673083.1"/>
    <property type="molecule type" value="Genomic_DNA"/>
</dbReference>
<reference evidence="1" key="2">
    <citation type="submission" date="2021-01" db="EMBL/GenBank/DDBJ databases">
        <authorList>
            <person name="Schikora-Tamarit M.A."/>
        </authorList>
    </citation>
    <scope>NUCLEOTIDE SEQUENCE</scope>
    <source>
        <strain evidence="1">CBS6341</strain>
    </source>
</reference>
<accession>A0A9P8TB55</accession>
<reference evidence="1" key="1">
    <citation type="journal article" date="2021" name="Open Biol.">
        <title>Shared evolutionary footprints suggest mitochondrial oxidative damage underlies multiple complex I losses in fungi.</title>
        <authorList>
            <person name="Schikora-Tamarit M.A."/>
            <person name="Marcet-Houben M."/>
            <person name="Nosek J."/>
            <person name="Gabaldon T."/>
        </authorList>
    </citation>
    <scope>NUCLEOTIDE SEQUENCE</scope>
    <source>
        <strain evidence="1">CBS6341</strain>
    </source>
</reference>
<sequence>MLVMRRCLTLLVQFRRYSFVRQSTSYTRVQSFKTFNLENQLETILAPRKTEKLKSNSKSLDGLNLPRSLLAQLKSTQDPHLRLATLLEYHDPTRISPLTFERILSILFSIENSYIEGFNQLSSKMILEIIQFFILHYEYRRIAQIFIYIICEFQLDLRTTDLIAKTITRALKSQNDLDIGLLDILRFIYMELYFSEDLDSFMFYFKSLTQFSEQYNTSSYELFLENLEKEDSEYKNMNNLLDKIEFDLVQNNFQGDLYLQVIDNHKLYLNGMIIRLVKLLPDSKVDNIKCDEFLNKLIYNFKRSNVMIQLNSVTLLKLSKLMTNPSMLHTICTDPLQSAQLKNYYLKKSLRPNGSLSKSLKILKGSNLKDLNISLIVETLLRTLNTKTFRYVLSTFPNRSLLVDMLIIKSSESQKEWILKSCNYSLSNNNFVKLIPYLSSLKRDRLVNLLEKILKHSQIDLKVYFIILKKLRSEYFLKLLSLPINSKELSNEEKRIFSNYLLKNLQPSESMKLVIDEIQNESRKKEIINFIFKKILSIDYLKAETFLQLYPSLLNKEKLFAYKISHGKQLEGPGIPGSLTNFNIVWNRLSESPEKLNRATVSRISKIHTHYTKKLIILKILKNCLSFMKTHNNVNFQNRRFLWCISKTQELKIPPKVIKQIIDDTLYK</sequence>
<comment type="caution">
    <text evidence="1">The sequence shown here is derived from an EMBL/GenBank/DDBJ whole genome shotgun (WGS) entry which is preliminary data.</text>
</comment>